<dbReference type="GO" id="GO:0004674">
    <property type="term" value="F:protein serine/threonine kinase activity"/>
    <property type="evidence" value="ECO:0007669"/>
    <property type="project" value="UniProtKB-KW"/>
</dbReference>
<comment type="catalytic activity">
    <reaction evidence="8">
        <text>L-seryl-[protein] + ATP = O-phospho-L-seryl-[protein] + ADP + H(+)</text>
        <dbReference type="Rhea" id="RHEA:17989"/>
        <dbReference type="Rhea" id="RHEA-COMP:9863"/>
        <dbReference type="Rhea" id="RHEA-COMP:11604"/>
        <dbReference type="ChEBI" id="CHEBI:15378"/>
        <dbReference type="ChEBI" id="CHEBI:29999"/>
        <dbReference type="ChEBI" id="CHEBI:30616"/>
        <dbReference type="ChEBI" id="CHEBI:83421"/>
        <dbReference type="ChEBI" id="CHEBI:456216"/>
        <dbReference type="EC" id="2.7.11.1"/>
    </reaction>
</comment>
<feature type="region of interest" description="Disordered" evidence="10">
    <location>
        <begin position="513"/>
        <end position="556"/>
    </location>
</feature>
<comment type="catalytic activity">
    <reaction evidence="7">
        <text>L-threonyl-[protein] + ATP = O-phospho-L-threonyl-[protein] + ADP + H(+)</text>
        <dbReference type="Rhea" id="RHEA:46608"/>
        <dbReference type="Rhea" id="RHEA-COMP:11060"/>
        <dbReference type="Rhea" id="RHEA-COMP:11605"/>
        <dbReference type="ChEBI" id="CHEBI:15378"/>
        <dbReference type="ChEBI" id="CHEBI:30013"/>
        <dbReference type="ChEBI" id="CHEBI:30616"/>
        <dbReference type="ChEBI" id="CHEBI:61977"/>
        <dbReference type="ChEBI" id="CHEBI:456216"/>
        <dbReference type="EC" id="2.7.11.1"/>
    </reaction>
</comment>
<name>A0A517LA05_9PEZI</name>
<dbReference type="PROSITE" id="PS50011">
    <property type="entry name" value="PROTEIN_KINASE_DOM"/>
    <property type="match status" value="1"/>
</dbReference>
<dbReference type="Proteomes" id="UP000316270">
    <property type="component" value="Chromosome 7"/>
</dbReference>
<keyword evidence="2" id="KW-0723">Serine/threonine-protein kinase</keyword>
<evidence type="ECO:0000256" key="7">
    <source>
        <dbReference type="ARBA" id="ARBA00047899"/>
    </source>
</evidence>
<dbReference type="SUPFAM" id="SSF56112">
    <property type="entry name" value="Protein kinase-like (PK-like)"/>
    <property type="match status" value="1"/>
</dbReference>
<feature type="compositionally biased region" description="Basic residues" evidence="10">
    <location>
        <begin position="685"/>
        <end position="698"/>
    </location>
</feature>
<dbReference type="GO" id="GO:0050684">
    <property type="term" value="P:regulation of mRNA processing"/>
    <property type="evidence" value="ECO:0007669"/>
    <property type="project" value="TreeGrafter"/>
</dbReference>
<feature type="region of interest" description="Disordered" evidence="10">
    <location>
        <begin position="599"/>
        <end position="698"/>
    </location>
</feature>
<evidence type="ECO:0000256" key="1">
    <source>
        <dbReference type="ARBA" id="ARBA00012513"/>
    </source>
</evidence>
<keyword evidence="6 9" id="KW-0067">ATP-binding</keyword>
<feature type="compositionally biased region" description="Polar residues" evidence="10">
    <location>
        <begin position="647"/>
        <end position="661"/>
    </location>
</feature>
<dbReference type="EC" id="2.7.11.1" evidence="1"/>
<feature type="domain" description="Protein kinase" evidence="11">
    <location>
        <begin position="41"/>
        <end position="450"/>
    </location>
</feature>
<evidence type="ECO:0000256" key="5">
    <source>
        <dbReference type="ARBA" id="ARBA00022777"/>
    </source>
</evidence>
<dbReference type="PANTHER" id="PTHR47634:SF9">
    <property type="entry name" value="PROTEIN KINASE DOMAIN-CONTAINING PROTEIN-RELATED"/>
    <property type="match status" value="1"/>
</dbReference>
<dbReference type="GO" id="GO:0000245">
    <property type="term" value="P:spliceosomal complex assembly"/>
    <property type="evidence" value="ECO:0007669"/>
    <property type="project" value="TreeGrafter"/>
</dbReference>
<accession>A0A517LA05</accession>
<evidence type="ECO:0000259" key="11">
    <source>
        <dbReference type="PROSITE" id="PS50011"/>
    </source>
</evidence>
<evidence type="ECO:0000256" key="9">
    <source>
        <dbReference type="PROSITE-ProRule" id="PRU10141"/>
    </source>
</evidence>
<evidence type="ECO:0000313" key="13">
    <source>
        <dbReference type="Proteomes" id="UP000316270"/>
    </source>
</evidence>
<dbReference type="Gene3D" id="1.10.510.10">
    <property type="entry name" value="Transferase(Phosphotransferase) domain 1"/>
    <property type="match status" value="1"/>
</dbReference>
<dbReference type="PROSITE" id="PS00107">
    <property type="entry name" value="PROTEIN_KINASE_ATP"/>
    <property type="match status" value="1"/>
</dbReference>
<sequence>MKTLTGPPSSWPEECGARRCDLYLEGRFRAICIGNVYQGRYVVLGKLGFGMHSTVWLVHDARTERYFAMKVLSTETTGTKRDGFELEVLKHLQSSNTDHPGHPYVSNLVDSFQSWSIIGLTVFLIFELMGETLGRFTDRKSFPIEQVMPLKYLKRFAKQLLLGLDHAHKSGVVHTDLKLDNIMIQIPDQSVVETRWLKSPAESATAEQPESEFLPSDPNDRLRLKFGIQHDDERRKFRYDIVSKGLEEIYLDDPPSDEVLLNLNAVIVDWGLAEWTDNHFNDIISPPMYRSPECLIGAPWDTKTDIWMLGLILIRLAEGFEPFEGRSYEQQFEYGRFPRGEELIGQAKHLRTNYNFGAHLNEIATMIEPFPRSLLERANKKHKWFLDSIFSDDGTVWGYDFCDAPRLENFFTALEEGEDKQNFLGMIRKMMRVDPNDRSSAEELLMEPWLQDVALDRANDEKPSGSTISRPEDHGLPSRTDNVDDDGQVYAPSDVDTSEYMQGSEIITLHATDHGDEGYAPSDADASDDSKGSPVLQPYTANDSEESYAPSDVDSSEYMQGSTIVMTPQTVDLISQPKFDTTVVALEIPVEISTGDICSAEQDASQTQEKETVTHSTVNGSTDLASEQCPPSENHAISPQQKEERTGNSVAIANVNTSTEIVSEDLPPSPRKRKLSQDKGTNSGGKKKNKKRKRGGKR</sequence>
<dbReference type="PROSITE" id="PS00108">
    <property type="entry name" value="PROTEIN_KINASE_ST"/>
    <property type="match status" value="1"/>
</dbReference>
<feature type="region of interest" description="Disordered" evidence="10">
    <location>
        <begin position="459"/>
        <end position="500"/>
    </location>
</feature>
<dbReference type="OrthoDB" id="5979581at2759"/>
<evidence type="ECO:0000256" key="10">
    <source>
        <dbReference type="SAM" id="MobiDB-lite"/>
    </source>
</evidence>
<gene>
    <name evidence="12" type="ORF">FKW77_009814</name>
</gene>
<dbReference type="SMART" id="SM00220">
    <property type="entry name" value="S_TKc"/>
    <property type="match status" value="1"/>
</dbReference>
<dbReference type="Pfam" id="PF00069">
    <property type="entry name" value="Pkinase"/>
    <property type="match status" value="2"/>
</dbReference>
<dbReference type="InterPro" id="IPR000719">
    <property type="entry name" value="Prot_kinase_dom"/>
</dbReference>
<keyword evidence="5" id="KW-0418">Kinase</keyword>
<evidence type="ECO:0000256" key="4">
    <source>
        <dbReference type="ARBA" id="ARBA00022741"/>
    </source>
</evidence>
<evidence type="ECO:0000313" key="12">
    <source>
        <dbReference type="EMBL" id="QDS72468.1"/>
    </source>
</evidence>
<proteinExistence type="predicted"/>
<dbReference type="Gene3D" id="3.30.200.20">
    <property type="entry name" value="Phosphorylase Kinase, domain 1"/>
    <property type="match status" value="1"/>
</dbReference>
<protein>
    <recommendedName>
        <fullName evidence="1">non-specific serine/threonine protein kinase</fullName>
        <ecNumber evidence="1">2.7.11.1</ecNumber>
    </recommendedName>
</protein>
<feature type="compositionally biased region" description="Polar residues" evidence="10">
    <location>
        <begin position="614"/>
        <end position="640"/>
    </location>
</feature>
<dbReference type="InterPro" id="IPR051334">
    <property type="entry name" value="SRPK"/>
</dbReference>
<reference evidence="12 13" key="1">
    <citation type="submission" date="2019-07" db="EMBL/GenBank/DDBJ databases">
        <title>Finished genome of Venturia effusa.</title>
        <authorList>
            <person name="Young C.A."/>
            <person name="Cox M.P."/>
            <person name="Ganley A.R.D."/>
            <person name="David W.J."/>
        </authorList>
    </citation>
    <scope>NUCLEOTIDE SEQUENCE [LARGE SCALE GENOMIC DNA]</scope>
    <source>
        <strain evidence="13">albino</strain>
    </source>
</reference>
<evidence type="ECO:0000256" key="3">
    <source>
        <dbReference type="ARBA" id="ARBA00022679"/>
    </source>
</evidence>
<dbReference type="InterPro" id="IPR017441">
    <property type="entry name" value="Protein_kinase_ATP_BS"/>
</dbReference>
<keyword evidence="3" id="KW-0808">Transferase</keyword>
<evidence type="ECO:0000256" key="6">
    <source>
        <dbReference type="ARBA" id="ARBA00022840"/>
    </source>
</evidence>
<organism evidence="12 13">
    <name type="scientific">Venturia effusa</name>
    <dbReference type="NCBI Taxonomy" id="50376"/>
    <lineage>
        <taxon>Eukaryota</taxon>
        <taxon>Fungi</taxon>
        <taxon>Dikarya</taxon>
        <taxon>Ascomycota</taxon>
        <taxon>Pezizomycotina</taxon>
        <taxon>Dothideomycetes</taxon>
        <taxon>Pleosporomycetidae</taxon>
        <taxon>Venturiales</taxon>
        <taxon>Venturiaceae</taxon>
        <taxon>Venturia</taxon>
    </lineage>
</organism>
<keyword evidence="13" id="KW-1185">Reference proteome</keyword>
<feature type="binding site" evidence="9">
    <location>
        <position position="70"/>
    </location>
    <ligand>
        <name>ATP</name>
        <dbReference type="ChEBI" id="CHEBI:30616"/>
    </ligand>
</feature>
<keyword evidence="4 9" id="KW-0547">Nucleotide-binding</keyword>
<dbReference type="STRING" id="50376.A0A517LA05"/>
<dbReference type="AlphaFoldDB" id="A0A517LA05"/>
<dbReference type="InterPro" id="IPR011009">
    <property type="entry name" value="Kinase-like_dom_sf"/>
</dbReference>
<dbReference type="EMBL" id="CP042191">
    <property type="protein sequence ID" value="QDS72468.1"/>
    <property type="molecule type" value="Genomic_DNA"/>
</dbReference>
<evidence type="ECO:0000256" key="2">
    <source>
        <dbReference type="ARBA" id="ARBA00022527"/>
    </source>
</evidence>
<dbReference type="PANTHER" id="PTHR47634">
    <property type="entry name" value="PROTEIN KINASE DOMAIN-CONTAINING PROTEIN-RELATED"/>
    <property type="match status" value="1"/>
</dbReference>
<evidence type="ECO:0000256" key="8">
    <source>
        <dbReference type="ARBA" id="ARBA00048679"/>
    </source>
</evidence>
<dbReference type="InterPro" id="IPR008271">
    <property type="entry name" value="Ser/Thr_kinase_AS"/>
</dbReference>
<dbReference type="GO" id="GO:0005524">
    <property type="term" value="F:ATP binding"/>
    <property type="evidence" value="ECO:0007669"/>
    <property type="project" value="UniProtKB-UniRule"/>
</dbReference>